<accession>A0A401GTM8</accession>
<organism evidence="2 3">
    <name type="scientific">Sparassis crispa</name>
    <dbReference type="NCBI Taxonomy" id="139825"/>
    <lineage>
        <taxon>Eukaryota</taxon>
        <taxon>Fungi</taxon>
        <taxon>Dikarya</taxon>
        <taxon>Basidiomycota</taxon>
        <taxon>Agaricomycotina</taxon>
        <taxon>Agaricomycetes</taxon>
        <taxon>Polyporales</taxon>
        <taxon>Sparassidaceae</taxon>
        <taxon>Sparassis</taxon>
    </lineage>
</organism>
<evidence type="ECO:0000313" key="2">
    <source>
        <dbReference type="EMBL" id="GBE85578.1"/>
    </source>
</evidence>
<protein>
    <submittedName>
        <fullName evidence="2">Uncharacterized protein</fullName>
    </submittedName>
</protein>
<keyword evidence="1" id="KW-1133">Transmembrane helix</keyword>
<reference evidence="2 3" key="1">
    <citation type="journal article" date="2018" name="Sci. Rep.">
        <title>Genome sequence of the cauliflower mushroom Sparassis crispa (Hanabiratake) and its association with beneficial usage.</title>
        <authorList>
            <person name="Kiyama R."/>
            <person name="Furutani Y."/>
            <person name="Kawaguchi K."/>
            <person name="Nakanishi T."/>
        </authorList>
    </citation>
    <scope>NUCLEOTIDE SEQUENCE [LARGE SCALE GENOMIC DNA]</scope>
</reference>
<keyword evidence="1" id="KW-0812">Transmembrane</keyword>
<sequence length="458" mass="51902">MVLPTLLQIALVLFFAGLLELLWTLNHTVSIVAAVFVAILGLFQLVTTVLPASVPDCPYQSPQALGFIILVKLSRLAIGKICRRSWNYVMNCCGDDLPVAFHWQDRGLWTARRKFALSVRRYIHYIDNWLNMVVAEKRLYNWRERERMIVDSNGEMLDTRMLIAADLTFTDNAFLETVVRRCLTGMKVEGATQCFHRIVDHCSKHPWQVSALQHGIKVDRSGAALINIALDIIMMVEPHRLHNSTVLPLLRFLSTNMRWTSPSSSTQWQQLFDVGVSLLCNEWNEIRYLAFDITAFSFRVAPELNKVTLSSSGLQAMASYLEFSEVKGDKWRSLVATDLLLDCAASNCLSDVDLNAVQADVQKPLRDFFCLWEMVPLVDHPSYVLLGIGTSFVQFARRNTGHVEIGLIEVIVRMFSAYGTANVFSNEAERQAKEKLVNLLLDLDAILNWYMLAELPGP</sequence>
<dbReference type="RefSeq" id="XP_027616491.1">
    <property type="nucleotide sequence ID" value="XM_027760690.1"/>
</dbReference>
<dbReference type="AlphaFoldDB" id="A0A401GTM8"/>
<gene>
    <name evidence="2" type="ORF">SCP_0800950</name>
</gene>
<keyword evidence="1" id="KW-0472">Membrane</keyword>
<dbReference type="EMBL" id="BFAD01000008">
    <property type="protein sequence ID" value="GBE85578.1"/>
    <property type="molecule type" value="Genomic_DNA"/>
</dbReference>
<comment type="caution">
    <text evidence="2">The sequence shown here is derived from an EMBL/GenBank/DDBJ whole genome shotgun (WGS) entry which is preliminary data.</text>
</comment>
<proteinExistence type="predicted"/>
<name>A0A401GTM8_9APHY</name>
<evidence type="ECO:0000256" key="1">
    <source>
        <dbReference type="SAM" id="Phobius"/>
    </source>
</evidence>
<dbReference type="OrthoDB" id="2816127at2759"/>
<keyword evidence="3" id="KW-1185">Reference proteome</keyword>
<feature type="transmembrane region" description="Helical" evidence="1">
    <location>
        <begin position="6"/>
        <end position="25"/>
    </location>
</feature>
<dbReference type="GeneID" id="38782495"/>
<feature type="transmembrane region" description="Helical" evidence="1">
    <location>
        <begin position="32"/>
        <end position="54"/>
    </location>
</feature>
<evidence type="ECO:0000313" key="3">
    <source>
        <dbReference type="Proteomes" id="UP000287166"/>
    </source>
</evidence>
<dbReference type="InParanoid" id="A0A401GTM8"/>
<dbReference type="Proteomes" id="UP000287166">
    <property type="component" value="Unassembled WGS sequence"/>
</dbReference>